<dbReference type="AlphaFoldDB" id="A0A8T5UXQ1"/>
<dbReference type="Pfam" id="PF12392">
    <property type="entry name" value="DUF3656"/>
    <property type="match status" value="1"/>
</dbReference>
<dbReference type="InterPro" id="IPR020988">
    <property type="entry name" value="Pept_U32_collagenase"/>
</dbReference>
<dbReference type="PANTHER" id="PTHR30217">
    <property type="entry name" value="PEPTIDASE U32 FAMILY"/>
    <property type="match status" value="1"/>
</dbReference>
<dbReference type="PANTHER" id="PTHR30217:SF10">
    <property type="entry name" value="23S RRNA 5-HYDROXYCYTIDINE C2501 SYNTHASE"/>
    <property type="match status" value="1"/>
</dbReference>
<protein>
    <submittedName>
        <fullName evidence="2">DUF3656 domain-containing protein</fullName>
    </submittedName>
</protein>
<keyword evidence="3" id="KW-1185">Reference proteome</keyword>
<evidence type="ECO:0000259" key="1">
    <source>
        <dbReference type="Pfam" id="PF12392"/>
    </source>
</evidence>
<evidence type="ECO:0000313" key="3">
    <source>
        <dbReference type="Proteomes" id="UP000825933"/>
    </source>
</evidence>
<dbReference type="EMBL" id="JAIOUQ010000009">
    <property type="protein sequence ID" value="MBZ2165950.1"/>
    <property type="molecule type" value="Genomic_DNA"/>
</dbReference>
<sequence>MAKNYIPELLAPAGSIDALKAAVNAGADAVYISGKKFGARKFATNFTDPEIEQGLEYAKLRGVKIYVTVNTLVNDSKLLSVAEYLIWLYKIGVDAVIIQDLGVASLAKKLVPDLDLHASTQMTIHNVPGVKWASKFGFKRVVLSRELGILEVEEIIKKTKYLGIEIEIFGHGALCYSYSGQCLLSSFIGGRSGNKGMCAQPCRKKYTLLSGKIDQYGKPLALHTVDIKDKYLLSTRDLALYQNLDTISKINLNSLKIEGRMRSPEYVALVVNIYRKVLDSISSGNWKQNSDDISKLKLAFNRKFTGGYLTENSAELVMARDSPGNRGLYIGQVQRYDEKTRTAIISIKNKYKLEIGDGIVFKYSNDNNEKTVKRTNKFFKTYGMAIEKSPVHKGDKLILNVGMPVKTGSKLYLTRSISLNHEANKIIKNRTSPSIPIDIVMWWDTDLKAHLEGEFIGFNDNKCKIHLKSSFKMEKAINKPLNPEQIEKQLQKTGKTPFILRKVSIKYPGDLFISLSKLNNFRREFLEKSQIELLLSYKPSQSHVQEACERFNNIKKLLSSSMEQFVGIDNDNTPIDLAVYADSLDTVKGALESGANRIYFEVPPKNLNILCSDSKNLNSMYDGSIDEAEIERVVSVLKLICELCKKDRTEFIWKWPQITHQYQINQYYTILKQLSKDFHGIMIDDIGVAEEVKKVMPNLVIYGSAGLNIWNKQTVLQLIKIFNTITPSAELSKENLRKIISSSRLDDLKTNFELVVQGNVDTLVTKDCLFSLVPKKDIKDIENEFWGIQDEKKQIFPIKIDLEGRTHILNSVELCLIDHLHEISQMGINSIVIDLRTKTYHYSRDMITIYKNGLEYINRKENSGKNMNRLKSKIKIISTGGITTGNFLKGIKE</sequence>
<accession>A0A8T5UXQ1</accession>
<dbReference type="InterPro" id="IPR051454">
    <property type="entry name" value="RNA/ubiquinone_mod_enzymes"/>
</dbReference>
<organism evidence="2 3">
    <name type="scientific">Methanobacterium spitsbergense</name>
    <dbReference type="NCBI Taxonomy" id="2874285"/>
    <lineage>
        <taxon>Archaea</taxon>
        <taxon>Methanobacteriati</taxon>
        <taxon>Methanobacteriota</taxon>
        <taxon>Methanomada group</taxon>
        <taxon>Methanobacteria</taxon>
        <taxon>Methanobacteriales</taxon>
        <taxon>Methanobacteriaceae</taxon>
        <taxon>Methanobacterium</taxon>
    </lineage>
</organism>
<dbReference type="InterPro" id="IPR001539">
    <property type="entry name" value="Peptidase_U32"/>
</dbReference>
<evidence type="ECO:0000313" key="2">
    <source>
        <dbReference type="EMBL" id="MBZ2165950.1"/>
    </source>
</evidence>
<dbReference type="Pfam" id="PF01136">
    <property type="entry name" value="Peptidase_U32"/>
    <property type="match status" value="2"/>
</dbReference>
<dbReference type="PROSITE" id="PS01276">
    <property type="entry name" value="PEPTIDASE_U32"/>
    <property type="match status" value="1"/>
</dbReference>
<gene>
    <name evidence="2" type="ORF">K8N75_07860</name>
</gene>
<proteinExistence type="predicted"/>
<feature type="domain" description="Peptidase U32 collagenase" evidence="1">
    <location>
        <begin position="411"/>
        <end position="529"/>
    </location>
</feature>
<name>A0A8T5UXQ1_9EURY</name>
<dbReference type="RefSeq" id="WP_223791546.1">
    <property type="nucleotide sequence ID" value="NZ_JAIOUQ010000009.1"/>
</dbReference>
<reference evidence="3" key="1">
    <citation type="journal article" date="2022" name="Microbiol. Resour. Announc.">
        <title>Draft Genome Sequence of a Methanogenic Archaeon from West Spitsbergen Permafrost.</title>
        <authorList>
            <person name="Trubitsyn V."/>
            <person name="Rivkina E."/>
            <person name="Shcherbakova V."/>
        </authorList>
    </citation>
    <scope>NUCLEOTIDE SEQUENCE [LARGE SCALE GENOMIC DNA]</scope>
    <source>
        <strain evidence="3">VT</strain>
    </source>
</reference>
<comment type="caution">
    <text evidence="2">The sequence shown here is derived from an EMBL/GenBank/DDBJ whole genome shotgun (WGS) entry which is preliminary data.</text>
</comment>
<dbReference type="Proteomes" id="UP000825933">
    <property type="component" value="Unassembled WGS sequence"/>
</dbReference>